<organism evidence="2">
    <name type="scientific">Laccaria bicolor (strain S238N-H82 / ATCC MYA-4686)</name>
    <name type="common">Bicoloured deceiver</name>
    <name type="synonym">Laccaria laccata var. bicolor</name>
    <dbReference type="NCBI Taxonomy" id="486041"/>
    <lineage>
        <taxon>Eukaryota</taxon>
        <taxon>Fungi</taxon>
        <taxon>Dikarya</taxon>
        <taxon>Basidiomycota</taxon>
        <taxon>Agaricomycotina</taxon>
        <taxon>Agaricomycetes</taxon>
        <taxon>Agaricomycetidae</taxon>
        <taxon>Agaricales</taxon>
        <taxon>Agaricineae</taxon>
        <taxon>Hydnangiaceae</taxon>
        <taxon>Laccaria</taxon>
    </lineage>
</organism>
<dbReference type="GeneID" id="6077232"/>
<dbReference type="AlphaFoldDB" id="B0DCQ2"/>
<keyword evidence="2" id="KW-1185">Reference proteome</keyword>
<name>B0DCQ2_LACBS</name>
<evidence type="ECO:0000313" key="2">
    <source>
        <dbReference type="Proteomes" id="UP000001194"/>
    </source>
</evidence>
<gene>
    <name evidence="1" type="ORF">LACBIDRAFT_327746</name>
</gene>
<protein>
    <submittedName>
        <fullName evidence="1">Predicted protein</fullName>
    </submittedName>
</protein>
<proteinExistence type="predicted"/>
<dbReference type="HOGENOM" id="CLU_821509_0_0_1"/>
<accession>B0DCQ2</accession>
<dbReference type="EMBL" id="DS547103">
    <property type="protein sequence ID" value="EDR07769.1"/>
    <property type="molecule type" value="Genomic_DNA"/>
</dbReference>
<sequence length="338" mass="36985">MSAATPSAEALPNVSVDSLAKHVGVVDDGQGEVPDSTRSKLLKMQVTNTAAVYNLLGSCNVNHAHCRFPSIIQLFRSNSGVFSAPMTLLNIISYTPYFVRFLRSPAGQGIAALQAKRTAESAAEIDGMDANDVLETILFLSTILLLQTPQEVDEADKEILVKKLQQWAQMSPSRLVSSACERCLALLTNDPSTRLLMQCSKQYLERRLVLFGTGHCTRTVQDNDASLRSIAVQLTKRPPGKTTNLYAFLRHSDLTVMGLSVVVGSYPVDLQVASDLIHPYPPFPGSPSSQQFQTAKCLYHGLTVTRSRKTCHTTDDSSHLGDGFNLRLLSRSSFTPRE</sequence>
<dbReference type="InParanoid" id="B0DCQ2"/>
<dbReference type="OrthoDB" id="432970at2759"/>
<reference evidence="1 2" key="1">
    <citation type="journal article" date="2008" name="Nature">
        <title>The genome of Laccaria bicolor provides insights into mycorrhizal symbiosis.</title>
        <authorList>
            <person name="Martin F."/>
            <person name="Aerts A."/>
            <person name="Ahren D."/>
            <person name="Brun A."/>
            <person name="Danchin E.G.J."/>
            <person name="Duchaussoy F."/>
            <person name="Gibon J."/>
            <person name="Kohler A."/>
            <person name="Lindquist E."/>
            <person name="Pereda V."/>
            <person name="Salamov A."/>
            <person name="Shapiro H.J."/>
            <person name="Wuyts J."/>
            <person name="Blaudez D."/>
            <person name="Buee M."/>
            <person name="Brokstein P."/>
            <person name="Canbaeck B."/>
            <person name="Cohen D."/>
            <person name="Courty P.E."/>
            <person name="Coutinho P.M."/>
            <person name="Delaruelle C."/>
            <person name="Detter J.C."/>
            <person name="Deveau A."/>
            <person name="DiFazio S."/>
            <person name="Duplessis S."/>
            <person name="Fraissinet-Tachet L."/>
            <person name="Lucic E."/>
            <person name="Frey-Klett P."/>
            <person name="Fourrey C."/>
            <person name="Feussner I."/>
            <person name="Gay G."/>
            <person name="Grimwood J."/>
            <person name="Hoegger P.J."/>
            <person name="Jain P."/>
            <person name="Kilaru S."/>
            <person name="Labbe J."/>
            <person name="Lin Y.C."/>
            <person name="Legue V."/>
            <person name="Le Tacon F."/>
            <person name="Marmeisse R."/>
            <person name="Melayah D."/>
            <person name="Montanini B."/>
            <person name="Muratet M."/>
            <person name="Nehls U."/>
            <person name="Niculita-Hirzel H."/>
            <person name="Oudot-Le Secq M.P."/>
            <person name="Peter M."/>
            <person name="Quesneville H."/>
            <person name="Rajashekar B."/>
            <person name="Reich M."/>
            <person name="Rouhier N."/>
            <person name="Schmutz J."/>
            <person name="Yin T."/>
            <person name="Chalot M."/>
            <person name="Henrissat B."/>
            <person name="Kuees U."/>
            <person name="Lucas S."/>
            <person name="Van de Peer Y."/>
            <person name="Podila G.K."/>
            <person name="Polle A."/>
            <person name="Pukkila P.J."/>
            <person name="Richardson P.M."/>
            <person name="Rouze P."/>
            <person name="Sanders I.R."/>
            <person name="Stajich J.E."/>
            <person name="Tunlid A."/>
            <person name="Tuskan G."/>
            <person name="Grigoriev I.V."/>
        </authorList>
    </citation>
    <scope>NUCLEOTIDE SEQUENCE [LARGE SCALE GENOMIC DNA]</scope>
    <source>
        <strain evidence="2">S238N-H82 / ATCC MYA-4686</strain>
    </source>
</reference>
<dbReference type="RefSeq" id="XP_001881558.1">
    <property type="nucleotide sequence ID" value="XM_001881523.1"/>
</dbReference>
<evidence type="ECO:0000313" key="1">
    <source>
        <dbReference type="EMBL" id="EDR07769.1"/>
    </source>
</evidence>
<dbReference type="KEGG" id="lbc:LACBIDRAFT_327746"/>
<dbReference type="Proteomes" id="UP000001194">
    <property type="component" value="Unassembled WGS sequence"/>
</dbReference>